<keyword evidence="1" id="KW-0175">Coiled coil</keyword>
<dbReference type="Pfam" id="PF05821">
    <property type="entry name" value="NDUF_B8"/>
    <property type="match status" value="1"/>
</dbReference>
<dbReference type="GO" id="GO:0005929">
    <property type="term" value="C:cilium"/>
    <property type="evidence" value="ECO:0000318"/>
    <property type="project" value="GO_Central"/>
</dbReference>
<accession>A0A8R1UGR2</accession>
<organism evidence="3 4">
    <name type="scientific">Pristionchus pacificus</name>
    <name type="common">Parasitic nematode worm</name>
    <dbReference type="NCBI Taxonomy" id="54126"/>
    <lineage>
        <taxon>Eukaryota</taxon>
        <taxon>Metazoa</taxon>
        <taxon>Ecdysozoa</taxon>
        <taxon>Nematoda</taxon>
        <taxon>Chromadorea</taxon>
        <taxon>Rhabditida</taxon>
        <taxon>Rhabditina</taxon>
        <taxon>Diplogasteromorpha</taxon>
        <taxon>Diplogasteroidea</taxon>
        <taxon>Neodiplogasteridae</taxon>
        <taxon>Pristionchus</taxon>
    </lineage>
</organism>
<dbReference type="InterPro" id="IPR008699">
    <property type="entry name" value="NDUFB8"/>
</dbReference>
<dbReference type="GO" id="GO:0030992">
    <property type="term" value="C:intraciliary transport particle B"/>
    <property type="evidence" value="ECO:0000318"/>
    <property type="project" value="GO_Central"/>
</dbReference>
<feature type="region of interest" description="Disordered" evidence="2">
    <location>
        <begin position="521"/>
        <end position="584"/>
    </location>
</feature>
<gene>
    <name evidence="3" type="primary">WBGene00112191</name>
</gene>
<feature type="region of interest" description="Disordered" evidence="2">
    <location>
        <begin position="437"/>
        <end position="475"/>
    </location>
</feature>
<evidence type="ECO:0000313" key="3">
    <source>
        <dbReference type="EnsemblMetazoa" id="PPA22637.1"/>
    </source>
</evidence>
<accession>A0A2A6B884</accession>
<name>A0A2A6B884_PRIPA</name>
<feature type="compositionally biased region" description="Polar residues" evidence="2">
    <location>
        <begin position="350"/>
        <end position="378"/>
    </location>
</feature>
<feature type="region of interest" description="Disordered" evidence="2">
    <location>
        <begin position="339"/>
        <end position="412"/>
    </location>
</feature>
<dbReference type="CDD" id="cd16858">
    <property type="entry name" value="ING_ING3_Yng2p"/>
    <property type="match status" value="1"/>
</dbReference>
<evidence type="ECO:0000313" key="4">
    <source>
        <dbReference type="Proteomes" id="UP000005239"/>
    </source>
</evidence>
<dbReference type="InterPro" id="IPR011011">
    <property type="entry name" value="Znf_FYVE_PHD"/>
</dbReference>
<dbReference type="PANTHER" id="PTHR31432">
    <property type="entry name" value="INTRAFLAGELLAR TRANSPORT PROTEIN 74 HOMOLOG"/>
    <property type="match status" value="1"/>
</dbReference>
<dbReference type="GO" id="GO:0005739">
    <property type="term" value="C:mitochondrion"/>
    <property type="evidence" value="ECO:0007669"/>
    <property type="project" value="InterPro"/>
</dbReference>
<dbReference type="GO" id="GO:0035735">
    <property type="term" value="P:intraciliary transport involved in cilium assembly"/>
    <property type="evidence" value="ECO:0000318"/>
    <property type="project" value="GO_Central"/>
</dbReference>
<dbReference type="InterPro" id="IPR029602">
    <property type="entry name" value="IFT74"/>
</dbReference>
<reference evidence="4" key="1">
    <citation type="journal article" date="2008" name="Nat. Genet.">
        <title>The Pristionchus pacificus genome provides a unique perspective on nematode lifestyle and parasitism.</title>
        <authorList>
            <person name="Dieterich C."/>
            <person name="Clifton S.W."/>
            <person name="Schuster L.N."/>
            <person name="Chinwalla A."/>
            <person name="Delehaunty K."/>
            <person name="Dinkelacker I."/>
            <person name="Fulton L."/>
            <person name="Fulton R."/>
            <person name="Godfrey J."/>
            <person name="Minx P."/>
            <person name="Mitreva M."/>
            <person name="Roeseler W."/>
            <person name="Tian H."/>
            <person name="Witte H."/>
            <person name="Yang S.P."/>
            <person name="Wilson R.K."/>
            <person name="Sommer R.J."/>
        </authorList>
    </citation>
    <scope>NUCLEOTIDE SEQUENCE [LARGE SCALE GENOMIC DNA]</scope>
    <source>
        <strain evidence="4">PS312</strain>
    </source>
</reference>
<evidence type="ECO:0000256" key="1">
    <source>
        <dbReference type="SAM" id="Coils"/>
    </source>
</evidence>
<dbReference type="Gene3D" id="6.10.140.1740">
    <property type="match status" value="1"/>
</dbReference>
<dbReference type="InterPro" id="IPR001965">
    <property type="entry name" value="Znf_PHD"/>
</dbReference>
<dbReference type="CDD" id="cd15505">
    <property type="entry name" value="PHD_ING"/>
    <property type="match status" value="1"/>
</dbReference>
<dbReference type="SMART" id="SM00249">
    <property type="entry name" value="PHD"/>
    <property type="match status" value="1"/>
</dbReference>
<dbReference type="AlphaFoldDB" id="A0A2A6B884"/>
<feature type="compositionally biased region" description="Polar residues" evidence="2">
    <location>
        <begin position="633"/>
        <end position="659"/>
    </location>
</feature>
<dbReference type="Pfam" id="PF12998">
    <property type="entry name" value="ING"/>
    <property type="match status" value="1"/>
</dbReference>
<feature type="coiled-coil region" evidence="1">
    <location>
        <begin position="825"/>
        <end position="1005"/>
    </location>
</feature>
<sequence>MASFLKRTLGPLRTFSTSPIVRLRGPLTFDGWYPRDHKPGQYPENEEERRRAAIKYGLRPEDYKPMDKDDIVRYAGDYPDLGVVTYDHKDPYESWTDRNHRRNWGEMVGMDMMNYRGDRLTFTGLEAEDYTTWASIKMCLRVLVPMALLAYYFSREDPNAFRWKNPAMPKQYPYDFARSFPFDDPRKFPIVNYSFDNRPKLAHQHNMLFLEDFLEMLDELPGELRERCKEIKDLDAEITAKHAVATAEIEEYFGTCQTMQEDVKCARLKELQETFARLRSQSERKIYLSERMQDLLEKYNQHLEKEKMHLKFELEADNAGVTEVIEKRFADYVDQMFSQRKEKRKRPHPSISSNGVNTLLNGTTEEQPSTSRSASVSIPPSKLSRLDSSGSEASPSPSLPSIPRPRKNSLPVTNEENALKEARREAIRQQLQASLHLKTQLNGGEREKEGWNSPSHRSRPSPSTPTTTSSHFVFSPSALSSPQSLLLHSPAVSSMPNFVTTESRHGRPRKLTSRVQEMFNSNQSLTGHRERSRHSSTIIPPTPPIILTPSTPIGNVTPPSEPIELTQPPRSRDADGEEDGNDERPWCFCNEKSYGGMVACDNKECPYEWFHWPCVGLDAAPRGKWFCPHSRPKTSSGARPSTSRAGRGTISINTDTTPVSPIGRTEMNREEGTRSKIGSRSGFVPPPSSKGFSPSVRMDRMESSGIGRPPTGMIHPAVVNRPITQQGLRAPTRAGTASGKRQVLDKSYFVGLLRMKANDLHMEINRLNKELEKGEKARLETTAYEKKAEEAALELRKLHGRLLDYNSMLDKMHSTSEMSVLEMEASDLKTKADQVAKSLEELFKEKKQRDDEVNRIEEEIAMQKRKNQQTIAAMDPSIKDHYEDLKNQSEALKELISERENELSELVNLKNQLETDLLNSPLKQKAANLREELVRLGKEERELIEEEQNKESLDEKKAKLIQTVQRNNEEIAAMEKQFEQIKDQIENAQEELHEFSANVESDNREHLERYQGLQVKEVEMNEFFASFDDQKRNLSMELEEFQDGIVQNLRRFSVNLSKINMSMQVNDLDPSILEMSEGASAHELKELHVRLEEELFGLNEMETRIHGELEAFSLKGESMQEELDQMPDYNRMVQASQEESTNLEMKKEELKIILPRMEETLSEIEADLDEITNELRGDDSIEMAESLTRKLEYLMETNQHLKEQIDEMESEGNYEEIMNEVLSLQKEYNALLLTASRR</sequence>
<feature type="region of interest" description="Disordered" evidence="2">
    <location>
        <begin position="630"/>
        <end position="713"/>
    </location>
</feature>
<dbReference type="PANTHER" id="PTHR31432:SF0">
    <property type="entry name" value="INTRAFLAGELLAR TRANSPORT PROTEIN 74 HOMOLOG"/>
    <property type="match status" value="1"/>
</dbReference>
<dbReference type="InterPro" id="IPR013083">
    <property type="entry name" value="Znf_RING/FYVE/PHD"/>
</dbReference>
<proteinExistence type="predicted"/>
<evidence type="ECO:0000256" key="2">
    <source>
        <dbReference type="SAM" id="MobiDB-lite"/>
    </source>
</evidence>
<feature type="compositionally biased region" description="Low complexity" evidence="2">
    <location>
        <begin position="460"/>
        <end position="475"/>
    </location>
</feature>
<dbReference type="InterPro" id="IPR024610">
    <property type="entry name" value="ING_N_histone-binding"/>
</dbReference>
<dbReference type="SMART" id="SM01408">
    <property type="entry name" value="ING"/>
    <property type="match status" value="1"/>
</dbReference>
<dbReference type="GO" id="GO:0048487">
    <property type="term" value="F:beta-tubulin binding"/>
    <property type="evidence" value="ECO:0000318"/>
    <property type="project" value="GO_Central"/>
</dbReference>
<reference evidence="3" key="2">
    <citation type="submission" date="2022-06" db="UniProtKB">
        <authorList>
            <consortium name="EnsemblMetazoa"/>
        </authorList>
    </citation>
    <scope>IDENTIFICATION</scope>
    <source>
        <strain evidence="3">PS312</strain>
    </source>
</reference>
<dbReference type="Gene3D" id="3.30.40.10">
    <property type="entry name" value="Zinc/RING finger domain, C3HC4 (zinc finger)"/>
    <property type="match status" value="1"/>
</dbReference>
<dbReference type="Proteomes" id="UP000005239">
    <property type="component" value="Unassembled WGS sequence"/>
</dbReference>
<feature type="coiled-coil region" evidence="1">
    <location>
        <begin position="1133"/>
        <end position="1234"/>
    </location>
</feature>
<protein>
    <submittedName>
        <fullName evidence="3">PHD finger motif containing protein</fullName>
    </submittedName>
</protein>
<dbReference type="EnsemblMetazoa" id="PPA22637.1">
    <property type="protein sequence ID" value="PPA22637.1"/>
    <property type="gene ID" value="WBGene00112191"/>
</dbReference>
<keyword evidence="4" id="KW-1185">Reference proteome</keyword>
<dbReference type="SUPFAM" id="SSF57903">
    <property type="entry name" value="FYVE/PHD zinc finger"/>
    <property type="match status" value="1"/>
</dbReference>